<dbReference type="SUPFAM" id="SSF49899">
    <property type="entry name" value="Concanavalin A-like lectins/glucanases"/>
    <property type="match status" value="1"/>
</dbReference>
<protein>
    <submittedName>
        <fullName evidence="3">Glycosyl hydrolase family 43</fullName>
    </submittedName>
</protein>
<feature type="compositionally biased region" description="Low complexity" evidence="1">
    <location>
        <begin position="34"/>
        <end position="49"/>
    </location>
</feature>
<feature type="compositionally biased region" description="Low complexity" evidence="1">
    <location>
        <begin position="132"/>
        <end position="149"/>
    </location>
</feature>
<feature type="region of interest" description="Disordered" evidence="1">
    <location>
        <begin position="80"/>
        <end position="110"/>
    </location>
</feature>
<dbReference type="GO" id="GO:0016787">
    <property type="term" value="F:hydrolase activity"/>
    <property type="evidence" value="ECO:0007669"/>
    <property type="project" value="UniProtKB-KW"/>
</dbReference>
<feature type="domain" description="Beta-xylosidase C-terminal Concanavalin A-like" evidence="2">
    <location>
        <begin position="205"/>
        <end position="328"/>
    </location>
</feature>
<dbReference type="Gene3D" id="2.60.120.200">
    <property type="match status" value="1"/>
</dbReference>
<reference evidence="3" key="1">
    <citation type="submission" date="2023-04" db="EMBL/GenBank/DDBJ databases">
        <title>Colletotrichum limetticola genome sequence.</title>
        <authorList>
            <person name="Baroncelli R."/>
        </authorList>
    </citation>
    <scope>NUCLEOTIDE SEQUENCE</scope>
    <source>
        <strain evidence="3">KLA-Anderson</strain>
    </source>
</reference>
<comment type="caution">
    <text evidence="3">The sequence shown here is derived from an EMBL/GenBank/DDBJ whole genome shotgun (WGS) entry which is preliminary data.</text>
</comment>
<evidence type="ECO:0000259" key="2">
    <source>
        <dbReference type="Pfam" id="PF17851"/>
    </source>
</evidence>
<organism evidence="3 4">
    <name type="scientific">Colletotrichum limetticola</name>
    <dbReference type="NCBI Taxonomy" id="1209924"/>
    <lineage>
        <taxon>Eukaryota</taxon>
        <taxon>Fungi</taxon>
        <taxon>Dikarya</taxon>
        <taxon>Ascomycota</taxon>
        <taxon>Pezizomycotina</taxon>
        <taxon>Sordariomycetes</taxon>
        <taxon>Hypocreomycetidae</taxon>
        <taxon>Glomerellales</taxon>
        <taxon>Glomerellaceae</taxon>
        <taxon>Colletotrichum</taxon>
        <taxon>Colletotrichum acutatum species complex</taxon>
    </lineage>
</organism>
<proteinExistence type="predicted"/>
<evidence type="ECO:0000313" key="3">
    <source>
        <dbReference type="EMBL" id="KAK0373348.1"/>
    </source>
</evidence>
<dbReference type="Pfam" id="PF17851">
    <property type="entry name" value="GH43_C2"/>
    <property type="match status" value="1"/>
</dbReference>
<dbReference type="EMBL" id="JARUPT010000312">
    <property type="protein sequence ID" value="KAK0373348.1"/>
    <property type="molecule type" value="Genomic_DNA"/>
</dbReference>
<dbReference type="InterPro" id="IPR041542">
    <property type="entry name" value="GH43_C2"/>
</dbReference>
<feature type="compositionally biased region" description="Polar residues" evidence="1">
    <location>
        <begin position="85"/>
        <end position="94"/>
    </location>
</feature>
<dbReference type="Proteomes" id="UP001169217">
    <property type="component" value="Unassembled WGS sequence"/>
</dbReference>
<dbReference type="InterPro" id="IPR013320">
    <property type="entry name" value="ConA-like_dom_sf"/>
</dbReference>
<evidence type="ECO:0000313" key="4">
    <source>
        <dbReference type="Proteomes" id="UP001169217"/>
    </source>
</evidence>
<keyword evidence="4" id="KW-1185">Reference proteome</keyword>
<sequence>MMVYVLSETKSSSIRERSSATSKDPVSTKGTAPSTSRSSSQSPTKSCSSLQLDRSDPMSGDGYCKAMEIQFQARATRTKALSLARPTTSGITSRTSKRTQEAAFPSSHPSTGTMTVGLTWTLWMGSGRAPIPTLSQSTQSSPSPAQTSSKHSVLNINGTIIQITRHGLSTTASSSIRRLSRTTSSALEIHSRIVFLGPSLLSLRMADGDRAGVVLFRYAAAWIGIIKSGNSTRAAMVNNILMIPDDGWHTVNKGDEIASVEVSGGIVWLHLEVGVNSFYNQEGRFSYSTDGVNFEPLGEPHEEIDRGILHFMGYRYGVFNYATLARGGAVTVKSLSIHE</sequence>
<name>A0ABQ9PP87_9PEZI</name>
<evidence type="ECO:0000256" key="1">
    <source>
        <dbReference type="SAM" id="MobiDB-lite"/>
    </source>
</evidence>
<keyword evidence="3" id="KW-0378">Hydrolase</keyword>
<feature type="region of interest" description="Disordered" evidence="1">
    <location>
        <begin position="131"/>
        <end position="150"/>
    </location>
</feature>
<feature type="region of interest" description="Disordered" evidence="1">
    <location>
        <begin position="1"/>
        <end position="61"/>
    </location>
</feature>
<accession>A0ABQ9PP87</accession>
<feature type="compositionally biased region" description="Polar residues" evidence="1">
    <location>
        <begin position="24"/>
        <end position="33"/>
    </location>
</feature>
<gene>
    <name evidence="3" type="ORF">CLIM01_09279</name>
</gene>